<evidence type="ECO:0000313" key="3">
    <source>
        <dbReference type="Proteomes" id="UP000621447"/>
    </source>
</evidence>
<keyword evidence="1" id="KW-0732">Signal</keyword>
<dbReference type="Gene3D" id="3.40.50.1460">
    <property type="match status" value="1"/>
</dbReference>
<comment type="caution">
    <text evidence="2">The sequence shown here is derived from an EMBL/GenBank/DDBJ whole genome shotgun (WGS) entry which is preliminary data.</text>
</comment>
<name>A0ABX2JDV8_9SPHN</name>
<protein>
    <submittedName>
        <fullName evidence="2">Peptidase C13</fullName>
    </submittedName>
</protein>
<evidence type="ECO:0000313" key="2">
    <source>
        <dbReference type="EMBL" id="NTS63759.1"/>
    </source>
</evidence>
<sequence length="321" mass="34112">MRGTLLLVMASLAVSASAQTYQPARHNLPAPVFAGGEAETQIQADMGIDVERDRPARWRLAEHRRLDAALAAVRSQRPGVVDAFVIVAALDSDPVFGREARETAKVLTRRYDAAGHVILLAGSDGTRDSDLPMGSPANLDLALARVAEVMDPAEDVLILYTTSHGAPFGIYYNDGDQGYGAVSPTRLWNQLSTLGIRNRLILISACYSGVFVPMLSSDTTAIVTAAAADRPSFGCQANNDWTFFGDALVNIALRKPQPLAAAAQEAQTLIAGWEKQVELDPSTPQVAVGAGARRWLAALERALPAATPRTGRAATALLTGK</sequence>
<keyword evidence="3" id="KW-1185">Reference proteome</keyword>
<proteinExistence type="predicted"/>
<evidence type="ECO:0000256" key="1">
    <source>
        <dbReference type="SAM" id="SignalP"/>
    </source>
</evidence>
<accession>A0ABX2JDV8</accession>
<organism evidence="2 3">
    <name type="scientific">Sphingomonas hominis</name>
    <dbReference type="NCBI Taxonomy" id="2741495"/>
    <lineage>
        <taxon>Bacteria</taxon>
        <taxon>Pseudomonadati</taxon>
        <taxon>Pseudomonadota</taxon>
        <taxon>Alphaproteobacteria</taxon>
        <taxon>Sphingomonadales</taxon>
        <taxon>Sphingomonadaceae</taxon>
        <taxon>Sphingomonas</taxon>
    </lineage>
</organism>
<dbReference type="Pfam" id="PF01650">
    <property type="entry name" value="Peptidase_C13"/>
    <property type="match status" value="1"/>
</dbReference>
<dbReference type="Proteomes" id="UP000621447">
    <property type="component" value="Unassembled WGS sequence"/>
</dbReference>
<gene>
    <name evidence="2" type="ORF">HRV97_01120</name>
</gene>
<feature type="chain" id="PRO_5046292025" evidence="1">
    <location>
        <begin position="19"/>
        <end position="321"/>
    </location>
</feature>
<dbReference type="EMBL" id="JABULH010000001">
    <property type="protein sequence ID" value="NTS63759.1"/>
    <property type="molecule type" value="Genomic_DNA"/>
</dbReference>
<dbReference type="RefSeq" id="WP_174191863.1">
    <property type="nucleotide sequence ID" value="NZ_JABULH010000001.1"/>
</dbReference>
<feature type="signal peptide" evidence="1">
    <location>
        <begin position="1"/>
        <end position="18"/>
    </location>
</feature>
<reference evidence="2 3" key="1">
    <citation type="submission" date="2020-06" db="EMBL/GenBank/DDBJ databases">
        <title>Sphingomonas hominis sp. nov., a member of the Sphingomonas, isolated from the hair of a 22-year-old girl.</title>
        <authorList>
            <person name="Zhang D.-F."/>
            <person name="Cui X.-W."/>
        </authorList>
    </citation>
    <scope>NUCLEOTIDE SEQUENCE [LARGE SCALE GENOMIC DNA]</scope>
    <source>
        <strain evidence="2 3">HHU CXW</strain>
    </source>
</reference>
<dbReference type="InterPro" id="IPR001096">
    <property type="entry name" value="Peptidase_C13"/>
</dbReference>